<dbReference type="InterPro" id="IPR036953">
    <property type="entry name" value="GreA/GreB_C_sf"/>
</dbReference>
<dbReference type="PANTHER" id="PTHR30437">
    <property type="entry name" value="TRANSCRIPTION ELONGATION FACTOR GREA"/>
    <property type="match status" value="1"/>
</dbReference>
<name>A0ABP9V097_9BACT</name>
<evidence type="ECO:0000313" key="5">
    <source>
        <dbReference type="EMBL" id="GAA5496118.1"/>
    </source>
</evidence>
<keyword evidence="5" id="KW-0648">Protein biosynthesis</keyword>
<evidence type="ECO:0000259" key="3">
    <source>
        <dbReference type="Pfam" id="PF01272"/>
    </source>
</evidence>
<reference evidence="5 6" key="1">
    <citation type="submission" date="2024-02" db="EMBL/GenBank/DDBJ databases">
        <title>Rubritalea halochordaticola NBRC 107102.</title>
        <authorList>
            <person name="Ichikawa N."/>
            <person name="Katano-Makiyama Y."/>
            <person name="Hidaka K."/>
        </authorList>
    </citation>
    <scope>NUCLEOTIDE SEQUENCE [LARGE SCALE GENOMIC DNA]</scope>
    <source>
        <strain evidence="5 6">NBRC 107102</strain>
    </source>
</reference>
<dbReference type="EMBL" id="BAABRL010000007">
    <property type="protein sequence ID" value="GAA5496118.1"/>
    <property type="molecule type" value="Genomic_DNA"/>
</dbReference>
<dbReference type="InterPro" id="IPR036805">
    <property type="entry name" value="Tscrpt_elong_fac_GreA/B_N_sf"/>
</dbReference>
<dbReference type="Proteomes" id="UP001424741">
    <property type="component" value="Unassembled WGS sequence"/>
</dbReference>
<proteinExistence type="predicted"/>
<evidence type="ECO:0000256" key="1">
    <source>
        <dbReference type="ARBA" id="ARBA00023015"/>
    </source>
</evidence>
<keyword evidence="1" id="KW-0805">Transcription regulation</keyword>
<dbReference type="SUPFAM" id="SSF54534">
    <property type="entry name" value="FKBP-like"/>
    <property type="match status" value="1"/>
</dbReference>
<dbReference type="InterPro" id="IPR001437">
    <property type="entry name" value="Tscrpt_elong_fac_GreA/B_C"/>
</dbReference>
<protein>
    <submittedName>
        <fullName evidence="5">Transcription elongation factor GreA</fullName>
    </submittedName>
</protein>
<evidence type="ECO:0000313" key="6">
    <source>
        <dbReference type="Proteomes" id="UP001424741"/>
    </source>
</evidence>
<comment type="caution">
    <text evidence="5">The sequence shown here is derived from an EMBL/GenBank/DDBJ whole genome shotgun (WGS) entry which is preliminary data.</text>
</comment>
<organism evidence="5 6">
    <name type="scientific">Rubritalea halochordaticola</name>
    <dbReference type="NCBI Taxonomy" id="714537"/>
    <lineage>
        <taxon>Bacteria</taxon>
        <taxon>Pseudomonadati</taxon>
        <taxon>Verrucomicrobiota</taxon>
        <taxon>Verrucomicrobiia</taxon>
        <taxon>Verrucomicrobiales</taxon>
        <taxon>Rubritaleaceae</taxon>
        <taxon>Rubritalea</taxon>
    </lineage>
</organism>
<dbReference type="Pfam" id="PF03449">
    <property type="entry name" value="GreA_GreB_N"/>
    <property type="match status" value="1"/>
</dbReference>
<evidence type="ECO:0000256" key="2">
    <source>
        <dbReference type="ARBA" id="ARBA00023163"/>
    </source>
</evidence>
<feature type="domain" description="Transcription elongation factor GreA/GreB C-terminal" evidence="3">
    <location>
        <begin position="534"/>
        <end position="599"/>
    </location>
</feature>
<feature type="domain" description="Transcription elongation factor GreA/GreB N-terminal" evidence="4">
    <location>
        <begin position="461"/>
        <end position="524"/>
    </location>
</feature>
<dbReference type="RefSeq" id="WP_346188843.1">
    <property type="nucleotide sequence ID" value="NZ_BAABRL010000007.1"/>
</dbReference>
<accession>A0ABP9V097</accession>
<dbReference type="GO" id="GO:0003746">
    <property type="term" value="F:translation elongation factor activity"/>
    <property type="evidence" value="ECO:0007669"/>
    <property type="project" value="UniProtKB-KW"/>
</dbReference>
<gene>
    <name evidence="5" type="primary">greA</name>
    <name evidence="5" type="ORF">Rhal01_02300</name>
</gene>
<keyword evidence="2" id="KW-0804">Transcription</keyword>
<dbReference type="InterPro" id="IPR023459">
    <property type="entry name" value="Tscrpt_elong_fac_GreA/B_fam"/>
</dbReference>
<evidence type="ECO:0000259" key="4">
    <source>
        <dbReference type="Pfam" id="PF03449"/>
    </source>
</evidence>
<keyword evidence="6" id="KW-1185">Reference proteome</keyword>
<dbReference type="InterPro" id="IPR022691">
    <property type="entry name" value="Tscrpt_elong_fac_GreA/B_N"/>
</dbReference>
<keyword evidence="5" id="KW-0251">Elongation factor</keyword>
<dbReference type="Pfam" id="PF01272">
    <property type="entry name" value="GreA_GreB"/>
    <property type="match status" value="1"/>
</dbReference>
<dbReference type="Gene3D" id="1.10.287.180">
    <property type="entry name" value="Transcription elongation factor, GreA/GreB, N-terminal domain"/>
    <property type="match status" value="1"/>
</dbReference>
<sequence length="607" mass="68444">MHPEVAKLVEAGRISEEVGTRLSEIAPGKFCLHKNWGAGKVKDWDLRSGKIVIDFETNEDQEMALQFAIQKTEYLEEDDFRAQKLESMGELRRLADQDPVELVKRTLQSQGGSMKLDQLERELMGSVIPEKDYKKWWESAKKALRASRVAVVPTKRTEPLVLRDENLSPAESLVMDFENARDFKAKARALEAIIKDFKYFKGDADAQSRINKNIDEAVRKGMKMHLGQSLDLLVGRDELMELSEVMDLDASAIRISDIIATEGTRVGEELGSLPAARQRMVFEAYPAAFGDSWVDELLNIFDNVGPRGLAEIAKLLIEKGESEKLFAFLRKHIVGRTLGADSLLWVCREREKSSEPVFDFEVGNAILSLLERDSMDDGPRKSSRLQSYVMEDRGLIGDLLKSADNNETRNFARKLHQSQIFAELDRKSLMARVIKAKPETQDLVTGEGSEKKEEGVVSSWDSIEKRKADLADLKNNQIPQNREDIKIARSYGDLRENAEYHMAKDHQKVLMRRQSEMERALDTVQGTDFSNVDTSEVNIGTIAHLEDEKGNKITITILGAWDSIPEENVISYLSEMGNSLLGLKVGDTVDIKSQTMTVKEVEAYNKG</sequence>
<dbReference type="Gene3D" id="3.10.50.30">
    <property type="entry name" value="Transcription elongation factor, GreA/GreB, C-terminal domain"/>
    <property type="match status" value="1"/>
</dbReference>
<dbReference type="PANTHER" id="PTHR30437:SF4">
    <property type="entry name" value="TRANSCRIPTION ELONGATION FACTOR GREA"/>
    <property type="match status" value="1"/>
</dbReference>
<dbReference type="SUPFAM" id="SSF46557">
    <property type="entry name" value="GreA transcript cleavage protein, N-terminal domain"/>
    <property type="match status" value="1"/>
</dbReference>